<dbReference type="NCBIfam" id="NF033788">
    <property type="entry name" value="HTH_metalloreg"/>
    <property type="match status" value="1"/>
</dbReference>
<dbReference type="Proteomes" id="UP000320811">
    <property type="component" value="Unassembled WGS sequence"/>
</dbReference>
<dbReference type="PRINTS" id="PR00778">
    <property type="entry name" value="HTHARSR"/>
</dbReference>
<dbReference type="SMART" id="SM00418">
    <property type="entry name" value="HTH_ARSR"/>
    <property type="match status" value="1"/>
</dbReference>
<keyword evidence="1" id="KW-0805">Transcription regulation</keyword>
<dbReference type="PROSITE" id="PS50987">
    <property type="entry name" value="HTH_ARSR_2"/>
    <property type="match status" value="1"/>
</dbReference>
<dbReference type="RefSeq" id="WP_145665719.1">
    <property type="nucleotide sequence ID" value="NZ_VIWO01000002.1"/>
</dbReference>
<dbReference type="SUPFAM" id="SSF46785">
    <property type="entry name" value="Winged helix' DNA-binding domain"/>
    <property type="match status" value="1"/>
</dbReference>
<dbReference type="InterPro" id="IPR036388">
    <property type="entry name" value="WH-like_DNA-bd_sf"/>
</dbReference>
<feature type="domain" description="HTH arsR-type" evidence="4">
    <location>
        <begin position="1"/>
        <end position="87"/>
    </location>
</feature>
<protein>
    <submittedName>
        <fullName evidence="5">ArsR family transcriptional regulator</fullName>
    </submittedName>
</protein>
<dbReference type="PANTHER" id="PTHR33154:SF33">
    <property type="entry name" value="TRANSCRIPTIONAL REPRESSOR SDPR"/>
    <property type="match status" value="1"/>
</dbReference>
<evidence type="ECO:0000256" key="2">
    <source>
        <dbReference type="ARBA" id="ARBA00023125"/>
    </source>
</evidence>
<evidence type="ECO:0000256" key="1">
    <source>
        <dbReference type="ARBA" id="ARBA00023015"/>
    </source>
</evidence>
<accession>A0A561PW80</accession>
<dbReference type="Pfam" id="PF01022">
    <property type="entry name" value="HTH_5"/>
    <property type="match status" value="1"/>
</dbReference>
<dbReference type="AlphaFoldDB" id="A0A561PW80"/>
<sequence>MNNVFKALNDKTRRDILELLKQEDMTAGQIADHFNFSKPTISHHLDLLKQAELLTSVKKGQFVFYSLNTTVMDELLKWMLQFTADTLPLKKKITPRYEGK</sequence>
<dbReference type="InterPro" id="IPR011991">
    <property type="entry name" value="ArsR-like_HTH"/>
</dbReference>
<proteinExistence type="predicted"/>
<dbReference type="Gene3D" id="1.10.10.10">
    <property type="entry name" value="Winged helix-like DNA-binding domain superfamily/Winged helix DNA-binding domain"/>
    <property type="match status" value="1"/>
</dbReference>
<organism evidence="5 6">
    <name type="scientific">Chitinophaga polysaccharea</name>
    <dbReference type="NCBI Taxonomy" id="1293035"/>
    <lineage>
        <taxon>Bacteria</taxon>
        <taxon>Pseudomonadati</taxon>
        <taxon>Bacteroidota</taxon>
        <taxon>Chitinophagia</taxon>
        <taxon>Chitinophagales</taxon>
        <taxon>Chitinophagaceae</taxon>
        <taxon>Chitinophaga</taxon>
    </lineage>
</organism>
<dbReference type="InterPro" id="IPR001845">
    <property type="entry name" value="HTH_ArsR_DNA-bd_dom"/>
</dbReference>
<evidence type="ECO:0000259" key="4">
    <source>
        <dbReference type="PROSITE" id="PS50987"/>
    </source>
</evidence>
<dbReference type="InterPro" id="IPR051081">
    <property type="entry name" value="HTH_MetalResp_TranReg"/>
</dbReference>
<dbReference type="CDD" id="cd00090">
    <property type="entry name" value="HTH_ARSR"/>
    <property type="match status" value="1"/>
</dbReference>
<evidence type="ECO:0000256" key="3">
    <source>
        <dbReference type="ARBA" id="ARBA00023163"/>
    </source>
</evidence>
<dbReference type="GO" id="GO:0003700">
    <property type="term" value="F:DNA-binding transcription factor activity"/>
    <property type="evidence" value="ECO:0007669"/>
    <property type="project" value="InterPro"/>
</dbReference>
<dbReference type="NCBIfam" id="NF033789">
    <property type="entry name" value="repress_SdpR"/>
    <property type="match status" value="1"/>
</dbReference>
<evidence type="ECO:0000313" key="5">
    <source>
        <dbReference type="EMBL" id="TWF42357.1"/>
    </source>
</evidence>
<dbReference type="GO" id="GO:0003677">
    <property type="term" value="F:DNA binding"/>
    <property type="evidence" value="ECO:0007669"/>
    <property type="project" value="UniProtKB-KW"/>
</dbReference>
<comment type="caution">
    <text evidence="5">The sequence shown here is derived from an EMBL/GenBank/DDBJ whole genome shotgun (WGS) entry which is preliminary data.</text>
</comment>
<dbReference type="PANTHER" id="PTHR33154">
    <property type="entry name" value="TRANSCRIPTIONAL REGULATOR, ARSR FAMILY"/>
    <property type="match status" value="1"/>
</dbReference>
<gene>
    <name evidence="5" type="ORF">FHW36_102112</name>
</gene>
<keyword evidence="3" id="KW-0804">Transcription</keyword>
<keyword evidence="2" id="KW-0238">DNA-binding</keyword>
<name>A0A561PW80_9BACT</name>
<dbReference type="OrthoDB" id="9799175at2"/>
<reference evidence="5 6" key="1">
    <citation type="submission" date="2019-06" db="EMBL/GenBank/DDBJ databases">
        <title>Sorghum-associated microbial communities from plants grown in Nebraska, USA.</title>
        <authorList>
            <person name="Schachtman D."/>
        </authorList>
    </citation>
    <scope>NUCLEOTIDE SEQUENCE [LARGE SCALE GENOMIC DNA]</scope>
    <source>
        <strain evidence="5 6">1209</strain>
    </source>
</reference>
<dbReference type="InterPro" id="IPR036390">
    <property type="entry name" value="WH_DNA-bd_sf"/>
</dbReference>
<evidence type="ECO:0000313" key="6">
    <source>
        <dbReference type="Proteomes" id="UP000320811"/>
    </source>
</evidence>
<dbReference type="InterPro" id="IPR047796">
    <property type="entry name" value="SdpR-like_repress"/>
</dbReference>
<dbReference type="EMBL" id="VIWO01000002">
    <property type="protein sequence ID" value="TWF42357.1"/>
    <property type="molecule type" value="Genomic_DNA"/>
</dbReference>
<keyword evidence="6" id="KW-1185">Reference proteome</keyword>